<comment type="caution">
    <text evidence="2">The sequence shown here is derived from an EMBL/GenBank/DDBJ whole genome shotgun (WGS) entry which is preliminary data.</text>
</comment>
<keyword evidence="3" id="KW-1185">Reference proteome</keyword>
<dbReference type="Proteomes" id="UP001500457">
    <property type="component" value="Unassembled WGS sequence"/>
</dbReference>
<dbReference type="RefSeq" id="WP_274231599.1">
    <property type="nucleotide sequence ID" value="NZ_BAABHQ010000016.1"/>
</dbReference>
<evidence type="ECO:0000313" key="2">
    <source>
        <dbReference type="EMBL" id="GAA4887998.1"/>
    </source>
</evidence>
<evidence type="ECO:0008006" key="4">
    <source>
        <dbReference type="Google" id="ProtNLM"/>
    </source>
</evidence>
<dbReference type="InterPro" id="IPR011200">
    <property type="entry name" value="UCP012608"/>
</dbReference>
<accession>A0ABP9EX38</accession>
<protein>
    <recommendedName>
        <fullName evidence="4">DUF2332 domain-containing protein</fullName>
    </recommendedName>
</protein>
<proteinExistence type="predicted"/>
<dbReference type="Pfam" id="PF10094">
    <property type="entry name" value="DUF2332"/>
    <property type="match status" value="1"/>
</dbReference>
<name>A0ABP9EX38_9PSEU</name>
<evidence type="ECO:0000256" key="1">
    <source>
        <dbReference type="SAM" id="MobiDB-lite"/>
    </source>
</evidence>
<feature type="compositionally biased region" description="Basic and acidic residues" evidence="1">
    <location>
        <begin position="1"/>
        <end position="14"/>
    </location>
</feature>
<gene>
    <name evidence="2" type="ORF">GCM10023203_46220</name>
</gene>
<reference evidence="3" key="1">
    <citation type="journal article" date="2019" name="Int. J. Syst. Evol. Microbiol.">
        <title>The Global Catalogue of Microorganisms (GCM) 10K type strain sequencing project: providing services to taxonomists for standard genome sequencing and annotation.</title>
        <authorList>
            <consortium name="The Broad Institute Genomics Platform"/>
            <consortium name="The Broad Institute Genome Sequencing Center for Infectious Disease"/>
            <person name="Wu L."/>
            <person name="Ma J."/>
        </authorList>
    </citation>
    <scope>NUCLEOTIDE SEQUENCE [LARGE SCALE GENOMIC DNA]</scope>
    <source>
        <strain evidence="3">JCM 17983</strain>
    </source>
</reference>
<feature type="region of interest" description="Disordered" evidence="1">
    <location>
        <begin position="1"/>
        <end position="26"/>
    </location>
</feature>
<evidence type="ECO:0000313" key="3">
    <source>
        <dbReference type="Proteomes" id="UP001500457"/>
    </source>
</evidence>
<organism evidence="2 3">
    <name type="scientific">Actinomycetospora straminea</name>
    <dbReference type="NCBI Taxonomy" id="663607"/>
    <lineage>
        <taxon>Bacteria</taxon>
        <taxon>Bacillati</taxon>
        <taxon>Actinomycetota</taxon>
        <taxon>Actinomycetes</taxon>
        <taxon>Pseudonocardiales</taxon>
        <taxon>Pseudonocardiaceae</taxon>
        <taxon>Actinomycetospora</taxon>
    </lineage>
</organism>
<dbReference type="EMBL" id="BAABHQ010000016">
    <property type="protein sequence ID" value="GAA4887998.1"/>
    <property type="molecule type" value="Genomic_DNA"/>
</dbReference>
<sequence length="377" mass="40734">MTDPDAEARARVREQAQGIADGWSGPDAPPSWALTAQLFRAIASEPDLLRLAAAVPLDRLPPLLLSAAVRYLVTRLRPDPLVGYFPFPGTGQPPLDDGFRPALVAFARQHAGELAQLCVEHRYQMNEVARSADVVAVLGHLSGQRLDPDRPIALVDLGTGAGLGLHLDRYRYRFGDRTLGPGDAALTIAPELRGRPAPLPDRLPPIAARLGVDVEPLDLEDRRVHDWLAACIPPETSAVDRFAAAATVAREHPVTTVRADLADDLPGLCAAMPDDALLVVVDTYVHVFLTADERARFRRQLAQLGRDVEWISVDPLVPLGADGRESTQYLRVPRRALEATRAGVTGVIGHLSVHRDGSTSGEVLGLAHPGGAWLEWL</sequence>